<proteinExistence type="predicted"/>
<evidence type="ECO:0000313" key="2">
    <source>
        <dbReference type="Proteomes" id="UP000215127"/>
    </source>
</evidence>
<reference evidence="1 2" key="1">
    <citation type="submission" date="2016-06" db="EMBL/GenBank/DDBJ databases">
        <authorList>
            <person name="Kjaerup R.B."/>
            <person name="Dalgaard T.S."/>
            <person name="Juul-Madsen H.R."/>
        </authorList>
    </citation>
    <scope>NUCLEOTIDE SEQUENCE [LARGE SCALE GENOMIC DNA]</scope>
</reference>
<dbReference type="AlphaFoldDB" id="A0A1X7RFQ1"/>
<name>A0A1X7RFQ1_ZYMT9</name>
<dbReference type="EMBL" id="LT853692">
    <property type="protein sequence ID" value="SMQ46253.1"/>
    <property type="molecule type" value="Genomic_DNA"/>
</dbReference>
<keyword evidence="2" id="KW-1185">Reference proteome</keyword>
<evidence type="ECO:0000313" key="1">
    <source>
        <dbReference type="EMBL" id="SMQ46253.1"/>
    </source>
</evidence>
<gene>
    <name evidence="1" type="ORF">ZT3D7_G1398</name>
</gene>
<dbReference type="Proteomes" id="UP000215127">
    <property type="component" value="Chromosome 1"/>
</dbReference>
<organism evidence="1 2">
    <name type="scientific">Zymoseptoria tritici (strain ST99CH_3D7)</name>
    <dbReference type="NCBI Taxonomy" id="1276538"/>
    <lineage>
        <taxon>Eukaryota</taxon>
        <taxon>Fungi</taxon>
        <taxon>Dikarya</taxon>
        <taxon>Ascomycota</taxon>
        <taxon>Pezizomycotina</taxon>
        <taxon>Dothideomycetes</taxon>
        <taxon>Dothideomycetidae</taxon>
        <taxon>Mycosphaerellales</taxon>
        <taxon>Mycosphaerellaceae</taxon>
        <taxon>Zymoseptoria</taxon>
    </lineage>
</organism>
<protein>
    <submittedName>
        <fullName evidence="1">Uncharacterized protein</fullName>
    </submittedName>
</protein>
<sequence length="74" mass="8089">MSTVLCNIILNIYQAWSFLPLRLYDETDPESPLTTSTAAPSMIFTLIKSHNSAGSKAVLIVILRDVLPRATPTA</sequence>
<accession>A0A1X7RFQ1</accession>